<organism evidence="2 3">
    <name type="scientific">Halarcobacter mediterraneus</name>
    <dbReference type="NCBI Taxonomy" id="2023153"/>
    <lineage>
        <taxon>Bacteria</taxon>
        <taxon>Pseudomonadati</taxon>
        <taxon>Campylobacterota</taxon>
        <taxon>Epsilonproteobacteria</taxon>
        <taxon>Campylobacterales</taxon>
        <taxon>Arcobacteraceae</taxon>
        <taxon>Halarcobacter</taxon>
    </lineage>
</organism>
<evidence type="ECO:0000313" key="2">
    <source>
        <dbReference type="EMBL" id="RXK11558.1"/>
    </source>
</evidence>
<dbReference type="OrthoDB" id="479131at2"/>
<sequence>MLLKISKKSDIKTLLTNARLFLLDNNISNKSQLLEIKIIISELIYNIQKHTPKGYVKLEFTSNNILSIEATDQGEGIDDINLALQDGYSTKGTLGLGFASIFRLSDEVEVETSEKGTTIKIKKRI</sequence>
<proteinExistence type="predicted"/>
<evidence type="ECO:0000313" key="3">
    <source>
        <dbReference type="Proteomes" id="UP000289718"/>
    </source>
</evidence>
<accession>A0A4Q1B1C4</accession>
<dbReference type="Proteomes" id="UP000289718">
    <property type="component" value="Unassembled WGS sequence"/>
</dbReference>
<dbReference type="EMBL" id="NXIE01000007">
    <property type="protein sequence ID" value="RXK11558.1"/>
    <property type="molecule type" value="Genomic_DNA"/>
</dbReference>
<dbReference type="InterPro" id="IPR003594">
    <property type="entry name" value="HATPase_dom"/>
</dbReference>
<keyword evidence="3" id="KW-1185">Reference proteome</keyword>
<protein>
    <submittedName>
        <fullName evidence="2">Serine-threonine kinase</fullName>
    </submittedName>
</protein>
<feature type="domain" description="Histidine kinase/HSP90-like ATPase" evidence="1">
    <location>
        <begin position="31"/>
        <end position="125"/>
    </location>
</feature>
<dbReference type="GO" id="GO:0016301">
    <property type="term" value="F:kinase activity"/>
    <property type="evidence" value="ECO:0007669"/>
    <property type="project" value="UniProtKB-KW"/>
</dbReference>
<gene>
    <name evidence="2" type="ORF">CP965_13540</name>
</gene>
<dbReference type="Pfam" id="PF13581">
    <property type="entry name" value="HATPase_c_2"/>
    <property type="match status" value="1"/>
</dbReference>
<dbReference type="SUPFAM" id="SSF55874">
    <property type="entry name" value="ATPase domain of HSP90 chaperone/DNA topoisomerase II/histidine kinase"/>
    <property type="match status" value="1"/>
</dbReference>
<dbReference type="Gene3D" id="3.30.565.10">
    <property type="entry name" value="Histidine kinase-like ATPase, C-terminal domain"/>
    <property type="match status" value="1"/>
</dbReference>
<keyword evidence="2" id="KW-0808">Transferase</keyword>
<dbReference type="RefSeq" id="WP_129062649.1">
    <property type="nucleotide sequence ID" value="NZ_NXIE01000007.1"/>
</dbReference>
<comment type="caution">
    <text evidence="2">The sequence shown here is derived from an EMBL/GenBank/DDBJ whole genome shotgun (WGS) entry which is preliminary data.</text>
</comment>
<dbReference type="InterPro" id="IPR036890">
    <property type="entry name" value="HATPase_C_sf"/>
</dbReference>
<dbReference type="SMART" id="SM00387">
    <property type="entry name" value="HATPase_c"/>
    <property type="match status" value="1"/>
</dbReference>
<name>A0A4Q1B1C4_9BACT</name>
<reference evidence="2 3" key="1">
    <citation type="submission" date="2017-09" db="EMBL/GenBank/DDBJ databases">
        <title>Genomics of the genus Arcobacter.</title>
        <authorList>
            <person name="Perez-Cataluna A."/>
            <person name="Figueras M.J."/>
            <person name="Salas-Masso N."/>
        </authorList>
    </citation>
    <scope>NUCLEOTIDE SEQUENCE [LARGE SCALE GENOMIC DNA]</scope>
    <source>
        <strain evidence="2 3">F156-34</strain>
    </source>
</reference>
<evidence type="ECO:0000259" key="1">
    <source>
        <dbReference type="SMART" id="SM00387"/>
    </source>
</evidence>
<keyword evidence="2" id="KW-0418">Kinase</keyword>
<dbReference type="AlphaFoldDB" id="A0A4Q1B1C4"/>